<organism evidence="10 11">
    <name type="scientific">Pseudovibrio exalbescens</name>
    <dbReference type="NCBI Taxonomy" id="197461"/>
    <lineage>
        <taxon>Bacteria</taxon>
        <taxon>Pseudomonadati</taxon>
        <taxon>Pseudomonadota</taxon>
        <taxon>Alphaproteobacteria</taxon>
        <taxon>Hyphomicrobiales</taxon>
        <taxon>Stappiaceae</taxon>
        <taxon>Pseudovibrio</taxon>
    </lineage>
</organism>
<dbReference type="GO" id="GO:0005525">
    <property type="term" value="F:GTP binding"/>
    <property type="evidence" value="ECO:0007669"/>
    <property type="project" value="UniProtKB-UniRule"/>
</dbReference>
<comment type="similarity">
    <text evidence="8">Belongs to the MobA family.</text>
</comment>
<comment type="domain">
    <text evidence="8">The N-terminal domain determines nucleotide recognition and specific binding, while the C-terminal domain determines the specific binding to the target protein.</text>
</comment>
<keyword evidence="7 8" id="KW-0501">Molybdenum cofactor biosynthesis</keyword>
<reference evidence="10 11" key="1">
    <citation type="submission" date="2016-03" db="EMBL/GenBank/DDBJ databases">
        <title>Genome sequence of Nesiotobacter sp. nov., a moderately halophilic alphaproteobacterium isolated from the Yellow Sea, China.</title>
        <authorList>
            <person name="Zhang G."/>
            <person name="Zhang R."/>
        </authorList>
    </citation>
    <scope>NUCLEOTIDE SEQUENCE [LARGE SCALE GENOMIC DNA]</scope>
    <source>
        <strain evidence="10 11">WB1-6</strain>
    </source>
</reference>
<feature type="binding site" evidence="8">
    <location>
        <position position="110"/>
    </location>
    <ligand>
        <name>GTP</name>
        <dbReference type="ChEBI" id="CHEBI:37565"/>
    </ligand>
</feature>
<dbReference type="GO" id="GO:0005737">
    <property type="term" value="C:cytoplasm"/>
    <property type="evidence" value="ECO:0007669"/>
    <property type="project" value="UniProtKB-SubCell"/>
</dbReference>
<comment type="catalytic activity">
    <reaction evidence="8">
        <text>Mo-molybdopterin + GTP + H(+) = Mo-molybdopterin guanine dinucleotide + diphosphate</text>
        <dbReference type="Rhea" id="RHEA:34243"/>
        <dbReference type="ChEBI" id="CHEBI:15378"/>
        <dbReference type="ChEBI" id="CHEBI:33019"/>
        <dbReference type="ChEBI" id="CHEBI:37565"/>
        <dbReference type="ChEBI" id="CHEBI:71302"/>
        <dbReference type="ChEBI" id="CHEBI:71310"/>
        <dbReference type="EC" id="2.7.7.77"/>
    </reaction>
</comment>
<comment type="caution">
    <text evidence="8">Lacks conserved residue(s) required for the propagation of feature annotation.</text>
</comment>
<evidence type="ECO:0000256" key="6">
    <source>
        <dbReference type="ARBA" id="ARBA00023134"/>
    </source>
</evidence>
<dbReference type="GO" id="GO:0046872">
    <property type="term" value="F:metal ion binding"/>
    <property type="evidence" value="ECO:0007669"/>
    <property type="project" value="UniProtKB-KW"/>
</dbReference>
<dbReference type="InterPro" id="IPR013482">
    <property type="entry name" value="Molybde_CF_guanTrfase"/>
</dbReference>
<evidence type="ECO:0000256" key="8">
    <source>
        <dbReference type="HAMAP-Rule" id="MF_00316"/>
    </source>
</evidence>
<gene>
    <name evidence="8" type="primary">mobA</name>
    <name evidence="10" type="ORF">A3843_15540</name>
</gene>
<dbReference type="CDD" id="cd02503">
    <property type="entry name" value="MobA"/>
    <property type="match status" value="1"/>
</dbReference>
<name>A0A1U7JEL0_9HYPH</name>
<dbReference type="OrthoDB" id="9788394at2"/>
<feature type="binding site" evidence="8">
    <location>
        <position position="29"/>
    </location>
    <ligand>
        <name>GTP</name>
        <dbReference type="ChEBI" id="CHEBI:37565"/>
    </ligand>
</feature>
<comment type="caution">
    <text evidence="10">The sequence shown here is derived from an EMBL/GenBank/DDBJ whole genome shotgun (WGS) entry which is preliminary data.</text>
</comment>
<feature type="domain" description="MobA-like NTP transferase" evidence="9">
    <location>
        <begin position="13"/>
        <end position="167"/>
    </location>
</feature>
<protein>
    <recommendedName>
        <fullName evidence="8">Molybdenum cofactor guanylyltransferase</fullName>
        <shortName evidence="8">MoCo guanylyltransferase</shortName>
        <ecNumber evidence="8">2.7.7.77</ecNumber>
    </recommendedName>
    <alternativeName>
        <fullName evidence="8">GTP:molybdopterin guanylyltransferase</fullName>
    </alternativeName>
    <alternativeName>
        <fullName evidence="8">Mo-MPT guanylyltransferase</fullName>
    </alternativeName>
    <alternativeName>
        <fullName evidence="8">Molybdopterin guanylyltransferase</fullName>
    </alternativeName>
    <alternativeName>
        <fullName evidence="8">Molybdopterin-guanine dinucleotide synthase</fullName>
        <shortName evidence="8">MGD synthase</shortName>
    </alternativeName>
</protein>
<proteinExistence type="inferred from homology"/>
<dbReference type="AlphaFoldDB" id="A0A1U7JEL0"/>
<keyword evidence="6 8" id="KW-0342">GTP-binding</keyword>
<dbReference type="SUPFAM" id="SSF53448">
    <property type="entry name" value="Nucleotide-diphospho-sugar transferases"/>
    <property type="match status" value="1"/>
</dbReference>
<dbReference type="EC" id="2.7.7.77" evidence="8"/>
<dbReference type="HAMAP" id="MF_00316">
    <property type="entry name" value="MobA"/>
    <property type="match status" value="1"/>
</dbReference>
<evidence type="ECO:0000256" key="1">
    <source>
        <dbReference type="ARBA" id="ARBA00022490"/>
    </source>
</evidence>
<evidence type="ECO:0000256" key="4">
    <source>
        <dbReference type="ARBA" id="ARBA00022741"/>
    </source>
</evidence>
<comment type="subunit">
    <text evidence="8">Monomer.</text>
</comment>
<dbReference type="Pfam" id="PF12804">
    <property type="entry name" value="NTP_transf_3"/>
    <property type="match status" value="1"/>
</dbReference>
<comment type="cofactor">
    <cofactor evidence="8">
        <name>Mg(2+)</name>
        <dbReference type="ChEBI" id="CHEBI:18420"/>
    </cofactor>
</comment>
<dbReference type="EMBL" id="LVVZ01000022">
    <property type="protein sequence ID" value="OKL43128.1"/>
    <property type="molecule type" value="Genomic_DNA"/>
</dbReference>
<feature type="binding site" evidence="8">
    <location>
        <begin position="16"/>
        <end position="18"/>
    </location>
    <ligand>
        <name>GTP</name>
        <dbReference type="ChEBI" id="CHEBI:37565"/>
    </ligand>
</feature>
<keyword evidence="2 8" id="KW-0808">Transferase</keyword>
<keyword evidence="5 8" id="KW-0460">Magnesium</keyword>
<evidence type="ECO:0000256" key="2">
    <source>
        <dbReference type="ARBA" id="ARBA00022679"/>
    </source>
</evidence>
<evidence type="ECO:0000313" key="11">
    <source>
        <dbReference type="Proteomes" id="UP000185783"/>
    </source>
</evidence>
<dbReference type="NCBIfam" id="TIGR02665">
    <property type="entry name" value="molyb_mobA"/>
    <property type="match status" value="1"/>
</dbReference>
<accession>A0A1U7JEL0</accession>
<dbReference type="RefSeq" id="WP_028482918.1">
    <property type="nucleotide sequence ID" value="NZ_LVVZ01000022.1"/>
</dbReference>
<dbReference type="Gene3D" id="3.90.550.10">
    <property type="entry name" value="Spore Coat Polysaccharide Biosynthesis Protein SpsA, Chain A"/>
    <property type="match status" value="1"/>
</dbReference>
<dbReference type="STRING" id="197461.A3843_15540"/>
<feature type="binding site" evidence="8">
    <location>
        <position position="75"/>
    </location>
    <ligand>
        <name>GTP</name>
        <dbReference type="ChEBI" id="CHEBI:37565"/>
    </ligand>
</feature>
<comment type="function">
    <text evidence="8">Transfers a GMP moiety from GTP to Mo-molybdopterin (Mo-MPT) cofactor (Moco or molybdenum cofactor) to form Mo-molybdopterin guanine dinucleotide (Mo-MGD) cofactor.</text>
</comment>
<dbReference type="Proteomes" id="UP000185783">
    <property type="component" value="Unassembled WGS sequence"/>
</dbReference>
<evidence type="ECO:0000259" key="9">
    <source>
        <dbReference type="Pfam" id="PF12804"/>
    </source>
</evidence>
<dbReference type="PANTHER" id="PTHR19136:SF81">
    <property type="entry name" value="MOLYBDENUM COFACTOR GUANYLYLTRANSFERASE"/>
    <property type="match status" value="1"/>
</dbReference>
<keyword evidence="4 8" id="KW-0547">Nucleotide-binding</keyword>
<feature type="binding site" evidence="8">
    <location>
        <position position="110"/>
    </location>
    <ligand>
        <name>Mg(2+)</name>
        <dbReference type="ChEBI" id="CHEBI:18420"/>
    </ligand>
</feature>
<sequence length="221" mass="24000">MTVTQPRTQRIVGCILCGGQSRRMGGQDKSLLQLNGRSLIEIAFDRLRPQVKSVVVSVNNPSSSHEALGAPLIRDSLPGHLGPMAGVLSAMEWAKTHEPDAKWVLSIAADTPFFPLDLAEKLAEPAGSIVPLITVAKSRKEVHPTFALWPVYLADDVRTYLLTGGRSVKGFMRDRTPPVISFGGPMVDGIELDPFFNINTPQDLRVAEIADSSLIEEISFG</sequence>
<dbReference type="GO" id="GO:0061603">
    <property type="term" value="F:molybdenum cofactor guanylyltransferase activity"/>
    <property type="evidence" value="ECO:0007669"/>
    <property type="project" value="UniProtKB-EC"/>
</dbReference>
<keyword evidence="3 8" id="KW-0479">Metal-binding</keyword>
<comment type="subcellular location">
    <subcellularLocation>
        <location evidence="8">Cytoplasm</location>
    </subcellularLocation>
</comment>
<dbReference type="PANTHER" id="PTHR19136">
    <property type="entry name" value="MOLYBDENUM COFACTOR GUANYLYLTRANSFERASE"/>
    <property type="match status" value="1"/>
</dbReference>
<dbReference type="InterPro" id="IPR025877">
    <property type="entry name" value="MobA-like_NTP_Trfase"/>
</dbReference>
<evidence type="ECO:0000256" key="7">
    <source>
        <dbReference type="ARBA" id="ARBA00023150"/>
    </source>
</evidence>
<keyword evidence="1 8" id="KW-0963">Cytoplasm</keyword>
<evidence type="ECO:0000256" key="5">
    <source>
        <dbReference type="ARBA" id="ARBA00022842"/>
    </source>
</evidence>
<dbReference type="GO" id="GO:1902758">
    <property type="term" value="P:bis(molybdopterin guanine dinucleotide)molybdenum biosynthetic process"/>
    <property type="evidence" value="ECO:0007669"/>
    <property type="project" value="TreeGrafter"/>
</dbReference>
<evidence type="ECO:0000256" key="3">
    <source>
        <dbReference type="ARBA" id="ARBA00022723"/>
    </source>
</evidence>
<dbReference type="InterPro" id="IPR029044">
    <property type="entry name" value="Nucleotide-diphossugar_trans"/>
</dbReference>
<evidence type="ECO:0000313" key="10">
    <source>
        <dbReference type="EMBL" id="OKL43128.1"/>
    </source>
</evidence>
<keyword evidence="11" id="KW-1185">Reference proteome</keyword>